<dbReference type="GO" id="GO:0004014">
    <property type="term" value="F:adenosylmethionine decarboxylase activity"/>
    <property type="evidence" value="ECO:0007669"/>
    <property type="project" value="UniProtKB-EC"/>
</dbReference>
<keyword evidence="3" id="KW-0210">Decarboxylase</keyword>
<evidence type="ECO:0000256" key="2">
    <source>
        <dbReference type="ARBA" id="ARBA00022691"/>
    </source>
</evidence>
<keyword evidence="8 11" id="KW-0456">Lyase</keyword>
<evidence type="ECO:0000256" key="9">
    <source>
        <dbReference type="ARBA" id="ARBA00023270"/>
    </source>
</evidence>
<dbReference type="InterPro" id="IPR003826">
    <property type="entry name" value="AdoMetDC_fam_prok"/>
</dbReference>
<dbReference type="PANTHER" id="PTHR33866">
    <property type="entry name" value="S-ADENOSYLMETHIONINE DECARBOXYLASE PROENZYME"/>
    <property type="match status" value="1"/>
</dbReference>
<name>A0A840UTU9_9FIRM</name>
<keyword evidence="9" id="KW-0704">Schiff base</keyword>
<keyword evidence="6" id="KW-0620">Polyamine biosynthesis</keyword>
<sequence length="164" mass="18608">MKILARQLAIDMYSCKTEKIINADLLSLALQDTLATINLTSLDIKITKFADDNHFVIFIPLQQGHITIHAYTALRYIAVDLFICEPNNSPESIIQALRKAIKPEKIKMTYLCRGDFGTIADMKPHTKVRIAPLRRIQNTGVKVIHLLPGSKFVKKLRRKNKKGL</sequence>
<evidence type="ECO:0000256" key="1">
    <source>
        <dbReference type="ARBA" id="ARBA00001928"/>
    </source>
</evidence>
<protein>
    <submittedName>
        <fullName evidence="11">S-adenosylmethionine decarboxylase</fullName>
        <ecNumber evidence="11">4.1.1.50</ecNumber>
    </submittedName>
</protein>
<organism evidence="11 12">
    <name type="scientific">Pectinatus brassicae</name>
    <dbReference type="NCBI Taxonomy" id="862415"/>
    <lineage>
        <taxon>Bacteria</taxon>
        <taxon>Bacillati</taxon>
        <taxon>Bacillota</taxon>
        <taxon>Negativicutes</taxon>
        <taxon>Selenomonadales</taxon>
        <taxon>Selenomonadaceae</taxon>
        <taxon>Pectinatus</taxon>
    </lineage>
</organism>
<evidence type="ECO:0000256" key="6">
    <source>
        <dbReference type="ARBA" id="ARBA00023115"/>
    </source>
</evidence>
<evidence type="ECO:0000256" key="10">
    <source>
        <dbReference type="ARBA" id="ARBA00023317"/>
    </source>
</evidence>
<evidence type="ECO:0000256" key="8">
    <source>
        <dbReference type="ARBA" id="ARBA00023239"/>
    </source>
</evidence>
<proteinExistence type="predicted"/>
<dbReference type="RefSeq" id="WP_183860325.1">
    <property type="nucleotide sequence ID" value="NZ_JACHFH010000010.1"/>
</dbReference>
<dbReference type="PANTHER" id="PTHR33866:SF2">
    <property type="entry name" value="S-ADENOSYLMETHIONINE DECARBOXYLASE PROENZYME"/>
    <property type="match status" value="1"/>
</dbReference>
<keyword evidence="7" id="KW-0865">Zymogen</keyword>
<dbReference type="EC" id="4.1.1.50" evidence="11"/>
<dbReference type="SUPFAM" id="SSF56276">
    <property type="entry name" value="S-adenosylmethionine decarboxylase"/>
    <property type="match status" value="1"/>
</dbReference>
<evidence type="ECO:0000256" key="4">
    <source>
        <dbReference type="ARBA" id="ARBA00022813"/>
    </source>
</evidence>
<keyword evidence="5" id="KW-0745">Spermidine biosynthesis</keyword>
<keyword evidence="2" id="KW-0949">S-adenosyl-L-methionine</keyword>
<keyword evidence="12" id="KW-1185">Reference proteome</keyword>
<accession>A0A840UTU9</accession>
<keyword evidence="10" id="KW-0670">Pyruvate</keyword>
<gene>
    <name evidence="11" type="ORF">HNR32_001039</name>
</gene>
<evidence type="ECO:0000256" key="3">
    <source>
        <dbReference type="ARBA" id="ARBA00022793"/>
    </source>
</evidence>
<evidence type="ECO:0000256" key="7">
    <source>
        <dbReference type="ARBA" id="ARBA00023145"/>
    </source>
</evidence>
<dbReference type="AlphaFoldDB" id="A0A840UTU9"/>
<evidence type="ECO:0000313" key="11">
    <source>
        <dbReference type="EMBL" id="MBB5335895.1"/>
    </source>
</evidence>
<dbReference type="GO" id="GO:0008295">
    <property type="term" value="P:spermidine biosynthetic process"/>
    <property type="evidence" value="ECO:0007669"/>
    <property type="project" value="UniProtKB-KW"/>
</dbReference>
<dbReference type="Proteomes" id="UP000559117">
    <property type="component" value="Unassembled WGS sequence"/>
</dbReference>
<comment type="cofactor">
    <cofactor evidence="1">
        <name>pyruvate</name>
        <dbReference type="ChEBI" id="CHEBI:15361"/>
    </cofactor>
</comment>
<evidence type="ECO:0000256" key="5">
    <source>
        <dbReference type="ARBA" id="ARBA00023066"/>
    </source>
</evidence>
<dbReference type="Pfam" id="PF02675">
    <property type="entry name" value="AdoMet_dc"/>
    <property type="match status" value="1"/>
</dbReference>
<keyword evidence="4" id="KW-0068">Autocatalytic cleavage</keyword>
<dbReference type="EMBL" id="JACHFH010000010">
    <property type="protein sequence ID" value="MBB5335895.1"/>
    <property type="molecule type" value="Genomic_DNA"/>
</dbReference>
<dbReference type="Gene3D" id="3.60.90.10">
    <property type="entry name" value="S-adenosylmethionine decarboxylase"/>
    <property type="match status" value="1"/>
</dbReference>
<dbReference type="GO" id="GO:0005829">
    <property type="term" value="C:cytosol"/>
    <property type="evidence" value="ECO:0007669"/>
    <property type="project" value="TreeGrafter"/>
</dbReference>
<reference evidence="11 12" key="1">
    <citation type="submission" date="2020-08" db="EMBL/GenBank/DDBJ databases">
        <title>Genomic Encyclopedia of Type Strains, Phase IV (KMG-IV): sequencing the most valuable type-strain genomes for metagenomic binning, comparative biology and taxonomic classification.</title>
        <authorList>
            <person name="Goeker M."/>
        </authorList>
    </citation>
    <scope>NUCLEOTIDE SEQUENCE [LARGE SCALE GENOMIC DNA]</scope>
    <source>
        <strain evidence="11 12">DSM 24661</strain>
    </source>
</reference>
<dbReference type="InterPro" id="IPR016067">
    <property type="entry name" value="S-AdoMet_deCO2ase_core"/>
</dbReference>
<comment type="caution">
    <text evidence="11">The sequence shown here is derived from an EMBL/GenBank/DDBJ whole genome shotgun (WGS) entry which is preliminary data.</text>
</comment>
<evidence type="ECO:0000313" key="12">
    <source>
        <dbReference type="Proteomes" id="UP000559117"/>
    </source>
</evidence>